<protein>
    <recommendedName>
        <fullName evidence="7">Ankyrin</fullName>
    </recommendedName>
</protein>
<accession>A0A6A6Z3U8</accession>
<dbReference type="PANTHER" id="PTHR24198">
    <property type="entry name" value="ANKYRIN REPEAT AND PROTEIN KINASE DOMAIN-CONTAINING PROTEIN"/>
    <property type="match status" value="1"/>
</dbReference>
<evidence type="ECO:0000256" key="2">
    <source>
        <dbReference type="ARBA" id="ARBA00023043"/>
    </source>
</evidence>
<dbReference type="PROSITE" id="PS50088">
    <property type="entry name" value="ANK_REPEAT"/>
    <property type="match status" value="1"/>
</dbReference>
<sequence length="338" mass="37655">MATYLITTRNCKKWAANKKGDTPLSIAGRQGHEEFISLIYHEERNEPQVQEWLRTAQLHNAARDGYDQKVKELLNDGSLHLDEMDRQGRSPWLWAVEKGRGRVLEVLLNRPDIKFLRSGLGISKYDETEGPGPLHVTALAGHDSAMRVLLQSGKFDGELDRTCRYVTRAPKGKMMIGRTPLGIANQCEHKDTSSSFPFTAPKHRQHALAPIKPARYSTPRRIANRLPSRVHPPPVCLHSGINSPLPQYTHAPPRTALHSLRNHLRARNLARDLTPLMGFLTEDSERDFSAGNARAVDDDVAEVAAGAVEDGHDVAHVVKASGLEAWYGVLVVFSIVEE</sequence>
<dbReference type="RefSeq" id="XP_033582287.1">
    <property type="nucleotide sequence ID" value="XM_033725031.1"/>
</dbReference>
<reference evidence="4 6" key="1">
    <citation type="journal article" date="2020" name="Stud. Mycol.">
        <title>101 Dothideomycetes genomes: a test case for predicting lifestyles and emergence of pathogens.</title>
        <authorList>
            <person name="Haridas S."/>
            <person name="Albert R."/>
            <person name="Binder M."/>
            <person name="Bloem J."/>
            <person name="Labutti K."/>
            <person name="Salamov A."/>
            <person name="Andreopoulos B."/>
            <person name="Baker S."/>
            <person name="Barry K."/>
            <person name="Bills G."/>
            <person name="Bluhm B."/>
            <person name="Cannon C."/>
            <person name="Castanera R."/>
            <person name="Culley D."/>
            <person name="Daum C."/>
            <person name="Ezra D."/>
            <person name="Gonzalez J."/>
            <person name="Henrissat B."/>
            <person name="Kuo A."/>
            <person name="Liang C."/>
            <person name="Lipzen A."/>
            <person name="Lutzoni F."/>
            <person name="Magnuson J."/>
            <person name="Mondo S."/>
            <person name="Nolan M."/>
            <person name="Ohm R."/>
            <person name="Pangilinan J."/>
            <person name="Park H.-J."/>
            <person name="Ramirez L."/>
            <person name="Alfaro M."/>
            <person name="Sun H."/>
            <person name="Tritt A."/>
            <person name="Yoshinaga Y."/>
            <person name="Zwiers L.-H."/>
            <person name="Turgeon B."/>
            <person name="Goodwin S."/>
            <person name="Spatafora J."/>
            <person name="Crous P."/>
            <person name="Grigoriev I."/>
        </authorList>
    </citation>
    <scope>NUCLEOTIDE SEQUENCE</scope>
    <source>
        <strain evidence="4 6">CBS 304.34</strain>
    </source>
</reference>
<dbReference type="PROSITE" id="PS50297">
    <property type="entry name" value="ANK_REP_REGION"/>
    <property type="match status" value="1"/>
</dbReference>
<evidence type="ECO:0000313" key="5">
    <source>
        <dbReference type="Proteomes" id="UP000504636"/>
    </source>
</evidence>
<dbReference type="InterPro" id="IPR002110">
    <property type="entry name" value="Ankyrin_rpt"/>
</dbReference>
<gene>
    <name evidence="4 6" type="ORF">BDZ99DRAFT_516057</name>
</gene>
<dbReference type="OrthoDB" id="21416at2759"/>
<evidence type="ECO:0000256" key="3">
    <source>
        <dbReference type="PROSITE-ProRule" id="PRU00023"/>
    </source>
</evidence>
<feature type="repeat" description="ANK" evidence="3">
    <location>
        <begin position="129"/>
        <end position="153"/>
    </location>
</feature>
<proteinExistence type="predicted"/>
<dbReference type="PANTHER" id="PTHR24198:SF165">
    <property type="entry name" value="ANKYRIN REPEAT-CONTAINING PROTEIN-RELATED"/>
    <property type="match status" value="1"/>
</dbReference>
<evidence type="ECO:0008006" key="7">
    <source>
        <dbReference type="Google" id="ProtNLM"/>
    </source>
</evidence>
<dbReference type="SMART" id="SM00248">
    <property type="entry name" value="ANK"/>
    <property type="match status" value="3"/>
</dbReference>
<keyword evidence="5" id="KW-1185">Reference proteome</keyword>
<dbReference type="EMBL" id="MU003694">
    <property type="protein sequence ID" value="KAF2815323.1"/>
    <property type="molecule type" value="Genomic_DNA"/>
</dbReference>
<organism evidence="4">
    <name type="scientific">Mytilinidion resinicola</name>
    <dbReference type="NCBI Taxonomy" id="574789"/>
    <lineage>
        <taxon>Eukaryota</taxon>
        <taxon>Fungi</taxon>
        <taxon>Dikarya</taxon>
        <taxon>Ascomycota</taxon>
        <taxon>Pezizomycotina</taxon>
        <taxon>Dothideomycetes</taxon>
        <taxon>Pleosporomycetidae</taxon>
        <taxon>Mytilinidiales</taxon>
        <taxon>Mytilinidiaceae</taxon>
        <taxon>Mytilinidion</taxon>
    </lineage>
</organism>
<dbReference type="SUPFAM" id="SSF48403">
    <property type="entry name" value="Ankyrin repeat"/>
    <property type="match status" value="1"/>
</dbReference>
<reference evidence="6" key="3">
    <citation type="submission" date="2025-04" db="UniProtKB">
        <authorList>
            <consortium name="RefSeq"/>
        </authorList>
    </citation>
    <scope>IDENTIFICATION</scope>
    <source>
        <strain evidence="6">CBS 304.34</strain>
    </source>
</reference>
<dbReference type="Proteomes" id="UP000504636">
    <property type="component" value="Unplaced"/>
</dbReference>
<evidence type="ECO:0000313" key="4">
    <source>
        <dbReference type="EMBL" id="KAF2815323.1"/>
    </source>
</evidence>
<keyword evidence="1" id="KW-0677">Repeat</keyword>
<evidence type="ECO:0000256" key="1">
    <source>
        <dbReference type="ARBA" id="ARBA00022737"/>
    </source>
</evidence>
<name>A0A6A6Z3U8_9PEZI</name>
<reference evidence="6" key="2">
    <citation type="submission" date="2020-04" db="EMBL/GenBank/DDBJ databases">
        <authorList>
            <consortium name="NCBI Genome Project"/>
        </authorList>
    </citation>
    <scope>NUCLEOTIDE SEQUENCE</scope>
    <source>
        <strain evidence="6">CBS 304.34</strain>
    </source>
</reference>
<dbReference type="InterPro" id="IPR036770">
    <property type="entry name" value="Ankyrin_rpt-contain_sf"/>
</dbReference>
<keyword evidence="2 3" id="KW-0040">ANK repeat</keyword>
<evidence type="ECO:0000313" key="6">
    <source>
        <dbReference type="RefSeq" id="XP_033582287.1"/>
    </source>
</evidence>
<dbReference type="GeneID" id="54465924"/>
<dbReference type="Gene3D" id="1.25.40.20">
    <property type="entry name" value="Ankyrin repeat-containing domain"/>
    <property type="match status" value="1"/>
</dbReference>
<dbReference type="AlphaFoldDB" id="A0A6A6Z3U8"/>